<gene>
    <name evidence="1" type="ORF">M5K25_004345</name>
</gene>
<reference evidence="1 2" key="1">
    <citation type="journal article" date="2024" name="Plant Biotechnol. J.">
        <title>Dendrobium thyrsiflorum genome and its molecular insights into genes involved in important horticultural traits.</title>
        <authorList>
            <person name="Chen B."/>
            <person name="Wang J.Y."/>
            <person name="Zheng P.J."/>
            <person name="Li K.L."/>
            <person name="Liang Y.M."/>
            <person name="Chen X.F."/>
            <person name="Zhang C."/>
            <person name="Zhao X."/>
            <person name="He X."/>
            <person name="Zhang G.Q."/>
            <person name="Liu Z.J."/>
            <person name="Xu Q."/>
        </authorList>
    </citation>
    <scope>NUCLEOTIDE SEQUENCE [LARGE SCALE GENOMIC DNA]</scope>
    <source>
        <strain evidence="1">GZMU011</strain>
    </source>
</reference>
<dbReference type="EMBL" id="JANQDX010000004">
    <property type="protein sequence ID" value="KAL0925966.1"/>
    <property type="molecule type" value="Genomic_DNA"/>
</dbReference>
<proteinExistence type="predicted"/>
<keyword evidence="2" id="KW-1185">Reference proteome</keyword>
<protein>
    <submittedName>
        <fullName evidence="1">Uncharacterized protein</fullName>
    </submittedName>
</protein>
<dbReference type="AlphaFoldDB" id="A0ABD0VMF9"/>
<dbReference type="Proteomes" id="UP001552299">
    <property type="component" value="Unassembled WGS sequence"/>
</dbReference>
<evidence type="ECO:0000313" key="2">
    <source>
        <dbReference type="Proteomes" id="UP001552299"/>
    </source>
</evidence>
<organism evidence="1 2">
    <name type="scientific">Dendrobium thyrsiflorum</name>
    <name type="common">Pinecone-like raceme dendrobium</name>
    <name type="synonym">Orchid</name>
    <dbReference type="NCBI Taxonomy" id="117978"/>
    <lineage>
        <taxon>Eukaryota</taxon>
        <taxon>Viridiplantae</taxon>
        <taxon>Streptophyta</taxon>
        <taxon>Embryophyta</taxon>
        <taxon>Tracheophyta</taxon>
        <taxon>Spermatophyta</taxon>
        <taxon>Magnoliopsida</taxon>
        <taxon>Liliopsida</taxon>
        <taxon>Asparagales</taxon>
        <taxon>Orchidaceae</taxon>
        <taxon>Epidendroideae</taxon>
        <taxon>Malaxideae</taxon>
        <taxon>Dendrobiinae</taxon>
        <taxon>Dendrobium</taxon>
    </lineage>
</organism>
<name>A0ABD0VMF9_DENTH</name>
<sequence>MDRSRWMDTIIRTLDFVQLSGSLHLLGGSVAAERGRPQQWWFGKWGKVVFFHSEVVFFHSEVVFRAGKWVSLLLCSLSPVQLLLGFSRDLLVFIVIVKF</sequence>
<comment type="caution">
    <text evidence="1">The sequence shown here is derived from an EMBL/GenBank/DDBJ whole genome shotgun (WGS) entry which is preliminary data.</text>
</comment>
<evidence type="ECO:0000313" key="1">
    <source>
        <dbReference type="EMBL" id="KAL0925966.1"/>
    </source>
</evidence>
<accession>A0ABD0VMF9</accession>